<keyword evidence="3" id="KW-1003">Cell membrane</keyword>
<comment type="caution">
    <text evidence="10">The sequence shown here is derived from an EMBL/GenBank/DDBJ whole genome shotgun (WGS) entry which is preliminary data.</text>
</comment>
<dbReference type="PANTHER" id="PTHR33281">
    <property type="entry name" value="UPF0187 PROTEIN YNEE"/>
    <property type="match status" value="1"/>
</dbReference>
<dbReference type="GO" id="GO:0005886">
    <property type="term" value="C:plasma membrane"/>
    <property type="evidence" value="ECO:0007669"/>
    <property type="project" value="UniProtKB-SubCell"/>
</dbReference>
<evidence type="ECO:0000256" key="8">
    <source>
        <dbReference type="ARBA" id="ARBA00034708"/>
    </source>
</evidence>
<evidence type="ECO:0000256" key="5">
    <source>
        <dbReference type="ARBA" id="ARBA00022989"/>
    </source>
</evidence>
<evidence type="ECO:0000256" key="2">
    <source>
        <dbReference type="ARBA" id="ARBA00022448"/>
    </source>
</evidence>
<feature type="transmembrane region" description="Helical" evidence="9">
    <location>
        <begin position="47"/>
        <end position="71"/>
    </location>
</feature>
<organism evidence="10">
    <name type="scientific">Symploca sp. SIO1C4</name>
    <dbReference type="NCBI Taxonomy" id="2607765"/>
    <lineage>
        <taxon>Bacteria</taxon>
        <taxon>Bacillati</taxon>
        <taxon>Cyanobacteriota</taxon>
        <taxon>Cyanophyceae</taxon>
        <taxon>Coleofasciculales</taxon>
        <taxon>Coleofasciculaceae</taxon>
        <taxon>Symploca</taxon>
    </lineage>
</organism>
<dbReference type="Pfam" id="PF25539">
    <property type="entry name" value="Bestrophin_2"/>
    <property type="match status" value="1"/>
</dbReference>
<evidence type="ECO:0000256" key="3">
    <source>
        <dbReference type="ARBA" id="ARBA00022475"/>
    </source>
</evidence>
<evidence type="ECO:0008006" key="11">
    <source>
        <dbReference type="Google" id="ProtNLM"/>
    </source>
</evidence>
<accession>A0A6B3N950</accession>
<protein>
    <recommendedName>
        <fullName evidence="11">Bestrophin</fullName>
    </recommendedName>
</protein>
<evidence type="ECO:0000256" key="4">
    <source>
        <dbReference type="ARBA" id="ARBA00022692"/>
    </source>
</evidence>
<dbReference type="GO" id="GO:0005254">
    <property type="term" value="F:chloride channel activity"/>
    <property type="evidence" value="ECO:0007669"/>
    <property type="project" value="InterPro"/>
</dbReference>
<evidence type="ECO:0000256" key="6">
    <source>
        <dbReference type="ARBA" id="ARBA00023065"/>
    </source>
</evidence>
<evidence type="ECO:0000313" key="10">
    <source>
        <dbReference type="EMBL" id="NER28177.1"/>
    </source>
</evidence>
<evidence type="ECO:0000256" key="7">
    <source>
        <dbReference type="ARBA" id="ARBA00023136"/>
    </source>
</evidence>
<evidence type="ECO:0000256" key="1">
    <source>
        <dbReference type="ARBA" id="ARBA00004651"/>
    </source>
</evidence>
<proteinExistence type="inferred from homology"/>
<dbReference type="InterPro" id="IPR044669">
    <property type="entry name" value="YneE/VCCN1/2-like"/>
</dbReference>
<comment type="subcellular location">
    <subcellularLocation>
        <location evidence="1">Cell membrane</location>
        <topology evidence="1">Multi-pass membrane protein</topology>
    </subcellularLocation>
</comment>
<keyword evidence="2" id="KW-0813">Transport</keyword>
<dbReference type="PANTHER" id="PTHR33281:SF19">
    <property type="entry name" value="VOLTAGE-DEPENDENT ANION CHANNEL-FORMING PROTEIN YNEE"/>
    <property type="match status" value="1"/>
</dbReference>
<name>A0A6B3N950_9CYAN</name>
<keyword evidence="5 9" id="KW-1133">Transmembrane helix</keyword>
<dbReference type="AlphaFoldDB" id="A0A6B3N950"/>
<evidence type="ECO:0000256" key="9">
    <source>
        <dbReference type="SAM" id="Phobius"/>
    </source>
</evidence>
<comment type="similarity">
    <text evidence="8">Belongs to the anion channel-forming bestrophin (TC 1.A.46) family.</text>
</comment>
<keyword evidence="7 9" id="KW-0472">Membrane</keyword>
<sequence length="300" mass="33468">MITDREHWFRALFKFRGSVIPAIYSRVLLCAILGLIISLLHEVLPSISWSGVGGVISNFAVNLVLGLLLVFRTNTAYERFLEGRKAWGVIVVNVRNLSRQITVAVAEQEPEDTKNKAANLRLLGAFAIATMLHLRNETINAELEALLTPSQAATLKSVKIPPLELALWIGNYLQKQQQQNCLSLHQLTAMNYLLDDMVGAVTTCERIKSTPIPLAYAIHLKQLILIYCLSLPFQLVGDFSWWTAPSVALISFTLLGIEEIGLEIENPFGHDPNDLPLEKICTTINNNINDLIVNNLNIKF</sequence>
<feature type="transmembrane region" description="Helical" evidence="9">
    <location>
        <begin position="21"/>
        <end position="41"/>
    </location>
</feature>
<keyword evidence="4 9" id="KW-0812">Transmembrane</keyword>
<reference evidence="10" key="1">
    <citation type="submission" date="2019-11" db="EMBL/GenBank/DDBJ databases">
        <title>Genomic insights into an expanded diversity of filamentous marine cyanobacteria reveals the extraordinary biosynthetic potential of Moorea and Okeania.</title>
        <authorList>
            <person name="Ferreira Leao T."/>
            <person name="Wang M."/>
            <person name="Moss N."/>
            <person name="Da Silva R."/>
            <person name="Sanders J."/>
            <person name="Nurk S."/>
            <person name="Gurevich A."/>
            <person name="Humphrey G."/>
            <person name="Reher R."/>
            <person name="Zhu Q."/>
            <person name="Belda-Ferre P."/>
            <person name="Glukhov E."/>
            <person name="Rex R."/>
            <person name="Dorrestein P.C."/>
            <person name="Knight R."/>
            <person name="Pevzner P."/>
            <person name="Gerwick W.H."/>
            <person name="Gerwick L."/>
        </authorList>
    </citation>
    <scope>NUCLEOTIDE SEQUENCE</scope>
    <source>
        <strain evidence="10">SIO1C4</strain>
    </source>
</reference>
<keyword evidence="6" id="KW-0406">Ion transport</keyword>
<gene>
    <name evidence="10" type="ORF">F6J89_11225</name>
</gene>
<dbReference type="EMBL" id="JAAHFQ010000179">
    <property type="protein sequence ID" value="NER28177.1"/>
    <property type="molecule type" value="Genomic_DNA"/>
</dbReference>